<evidence type="ECO:0000313" key="2">
    <source>
        <dbReference type="Proteomes" id="UP001150603"/>
    </source>
</evidence>
<protein>
    <submittedName>
        <fullName evidence="1">Uncharacterized protein</fullName>
    </submittedName>
</protein>
<proteinExistence type="predicted"/>
<dbReference type="EMBL" id="JANBPW010000347">
    <property type="protein sequence ID" value="KAJ1949842.1"/>
    <property type="molecule type" value="Genomic_DNA"/>
</dbReference>
<reference evidence="1" key="1">
    <citation type="submission" date="2022-07" db="EMBL/GenBank/DDBJ databases">
        <title>Phylogenomic reconstructions and comparative analyses of Kickxellomycotina fungi.</title>
        <authorList>
            <person name="Reynolds N.K."/>
            <person name="Stajich J.E."/>
            <person name="Barry K."/>
            <person name="Grigoriev I.V."/>
            <person name="Crous P."/>
            <person name="Smith M.E."/>
        </authorList>
    </citation>
    <scope>NUCLEOTIDE SEQUENCE</scope>
    <source>
        <strain evidence="1">NRRL 5244</strain>
    </source>
</reference>
<feature type="non-terminal residue" evidence="1">
    <location>
        <position position="1"/>
    </location>
</feature>
<keyword evidence="2" id="KW-1185">Reference proteome</keyword>
<dbReference type="Proteomes" id="UP001150603">
    <property type="component" value="Unassembled WGS sequence"/>
</dbReference>
<organism evidence="1 2">
    <name type="scientific">Linderina macrospora</name>
    <dbReference type="NCBI Taxonomy" id="4868"/>
    <lineage>
        <taxon>Eukaryota</taxon>
        <taxon>Fungi</taxon>
        <taxon>Fungi incertae sedis</taxon>
        <taxon>Zoopagomycota</taxon>
        <taxon>Kickxellomycotina</taxon>
        <taxon>Kickxellomycetes</taxon>
        <taxon>Kickxellales</taxon>
        <taxon>Kickxellaceae</taxon>
        <taxon>Linderina</taxon>
    </lineage>
</organism>
<evidence type="ECO:0000313" key="1">
    <source>
        <dbReference type="EMBL" id="KAJ1949842.1"/>
    </source>
</evidence>
<sequence length="725" mass="79164">QLIQELEEEESRSKAKEKRKQKKKEREKEKKRSIQQKKEEERLAREQQQKAELERKKAAEEKRRLEREKKKREEAARVRKVQEERNRKILEQADRRLERERQEKLQREQEQLEKLQREREERERNEKERLERKEKAKAMAIADATAAAESEEKRKKGQAEKQKQLEDEAKAMAAEDATSFVQTQTEEPAAQLQAAADVVEPPTQPAASVVPATPVAAVAAVPAAPLAEPTVAAPVPPEMLGTPLSAILPAAPAMAMPQAVPPPGMFSSPRMLPLDVMGRTPAAVAAPSYPLAQTPRQLGHSFEPMAPQPQIPYSSPSARARANSGSQVFPGTSALLASPVVSSLAGAGSVSATRTAPPPPPQPTEYDAEILSIVGKVMGSRTLQDELTDGLEWRAEPDSFMGSSSNGPLAGPPKSSLAATFGLGSSPVAGPSIIDHSVRRNSMPMHRASSESRLATLAPGGTRGGLALDVDIEAVYSAYCAVEKFQREGKGVSGRNYQSVSEIAQMHGKLGESEVWSICSKYARANPAACMLDHSTRSVMFMREAGDQASSHLASIAPTPVSNTALPLGFTSTLPTMGLSSSGLPQFGVEARSTPSSQLSIITEDMLSAFSLQTAQGHSPMQMTPQQTSQLQARSPMLYTQFNRQSRLTTPLKTAMIPTARYTTDRFQEREAASENQYMRKREAEKLQALKAQLDKAKQQVEELQGKIDDHHKEAAAVGKDTKSE</sequence>
<gene>
    <name evidence="1" type="ORF">FBU59_000965</name>
</gene>
<comment type="caution">
    <text evidence="1">The sequence shown here is derived from an EMBL/GenBank/DDBJ whole genome shotgun (WGS) entry which is preliminary data.</text>
</comment>
<name>A0ACC1JFD4_9FUNG</name>
<accession>A0ACC1JFD4</accession>